<name>A0ABT1IVR6_9ACTN</name>
<accession>A0ABT1IVR6</accession>
<proteinExistence type="predicted"/>
<gene>
    <name evidence="2" type="ORF">FHR36_002355</name>
</gene>
<dbReference type="InterPro" id="IPR011726">
    <property type="entry name" value="KdpF"/>
</dbReference>
<dbReference type="NCBIfam" id="TIGR02115">
    <property type="entry name" value="potass_kdpF"/>
    <property type="match status" value="1"/>
</dbReference>
<dbReference type="Proteomes" id="UP001206483">
    <property type="component" value="Unassembled WGS sequence"/>
</dbReference>
<evidence type="ECO:0000313" key="3">
    <source>
        <dbReference type="Proteomes" id="UP001206483"/>
    </source>
</evidence>
<dbReference type="RefSeq" id="WP_253796221.1">
    <property type="nucleotide sequence ID" value="NZ_BAAAUB010000042.1"/>
</dbReference>
<keyword evidence="3" id="KW-1185">Reference proteome</keyword>
<reference evidence="2 3" key="1">
    <citation type="submission" date="2022-06" db="EMBL/GenBank/DDBJ databases">
        <title>Sequencing the genomes of 1000 actinobacteria strains.</title>
        <authorList>
            <person name="Klenk H.-P."/>
        </authorList>
    </citation>
    <scope>NUCLEOTIDE SEQUENCE [LARGE SCALE GENOMIC DNA]</scope>
    <source>
        <strain evidence="2 3">DSM 41656</strain>
    </source>
</reference>
<evidence type="ECO:0000256" key="1">
    <source>
        <dbReference type="SAM" id="Phobius"/>
    </source>
</evidence>
<sequence>MSADCAVGLLIAAALVGYLILAVRRPDKF</sequence>
<comment type="caution">
    <text evidence="2">The sequence shown here is derived from an EMBL/GenBank/DDBJ whole genome shotgun (WGS) entry which is preliminary data.</text>
</comment>
<keyword evidence="1" id="KW-0812">Transmembrane</keyword>
<dbReference type="EMBL" id="JAMZDX010000002">
    <property type="protein sequence ID" value="MCP2309231.1"/>
    <property type="molecule type" value="Genomic_DNA"/>
</dbReference>
<organism evidence="2 3">
    <name type="scientific">Kitasatospora paracochleata</name>
    <dbReference type="NCBI Taxonomy" id="58354"/>
    <lineage>
        <taxon>Bacteria</taxon>
        <taxon>Bacillati</taxon>
        <taxon>Actinomycetota</taxon>
        <taxon>Actinomycetes</taxon>
        <taxon>Kitasatosporales</taxon>
        <taxon>Streptomycetaceae</taxon>
        <taxon>Kitasatospora</taxon>
    </lineage>
</organism>
<dbReference type="Pfam" id="PF09604">
    <property type="entry name" value="Potass_KdpF"/>
    <property type="match status" value="1"/>
</dbReference>
<keyword evidence="1" id="KW-0472">Membrane</keyword>
<protein>
    <submittedName>
        <fullName evidence="2">K+-transporting ATPase KdpF subunit</fullName>
    </submittedName>
</protein>
<feature type="transmembrane region" description="Helical" evidence="1">
    <location>
        <begin position="6"/>
        <end position="23"/>
    </location>
</feature>
<evidence type="ECO:0000313" key="2">
    <source>
        <dbReference type="EMBL" id="MCP2309231.1"/>
    </source>
</evidence>
<keyword evidence="1" id="KW-1133">Transmembrane helix</keyword>